<dbReference type="Proteomes" id="UP000762676">
    <property type="component" value="Unassembled WGS sequence"/>
</dbReference>
<sequence>MLQSTTAPAPAATATTTTSAPTSLQTSAELATSFPGVKELPSGDCHDEAAAVDLCRVCRRRCGGCCSGTD</sequence>
<dbReference type="AlphaFoldDB" id="A0AAV4G5S8"/>
<comment type="caution">
    <text evidence="2">The sequence shown here is derived from an EMBL/GenBank/DDBJ whole genome shotgun (WGS) entry which is preliminary data.</text>
</comment>
<protein>
    <submittedName>
        <fullName evidence="2">Uncharacterized protein</fullName>
    </submittedName>
</protein>
<organism evidence="2 3">
    <name type="scientific">Elysia marginata</name>
    <dbReference type="NCBI Taxonomy" id="1093978"/>
    <lineage>
        <taxon>Eukaryota</taxon>
        <taxon>Metazoa</taxon>
        <taxon>Spiralia</taxon>
        <taxon>Lophotrochozoa</taxon>
        <taxon>Mollusca</taxon>
        <taxon>Gastropoda</taxon>
        <taxon>Heterobranchia</taxon>
        <taxon>Euthyneura</taxon>
        <taxon>Panpulmonata</taxon>
        <taxon>Sacoglossa</taxon>
        <taxon>Placobranchoidea</taxon>
        <taxon>Plakobranchidae</taxon>
        <taxon>Elysia</taxon>
    </lineage>
</organism>
<dbReference type="EMBL" id="BMAT01001157">
    <property type="protein sequence ID" value="GFR80809.1"/>
    <property type="molecule type" value="Genomic_DNA"/>
</dbReference>
<proteinExistence type="predicted"/>
<reference evidence="2 3" key="1">
    <citation type="journal article" date="2021" name="Elife">
        <title>Chloroplast acquisition without the gene transfer in kleptoplastic sea slugs, Plakobranchus ocellatus.</title>
        <authorList>
            <person name="Maeda T."/>
            <person name="Takahashi S."/>
            <person name="Yoshida T."/>
            <person name="Shimamura S."/>
            <person name="Takaki Y."/>
            <person name="Nagai Y."/>
            <person name="Toyoda A."/>
            <person name="Suzuki Y."/>
            <person name="Arimoto A."/>
            <person name="Ishii H."/>
            <person name="Satoh N."/>
            <person name="Nishiyama T."/>
            <person name="Hasebe M."/>
            <person name="Maruyama T."/>
            <person name="Minagawa J."/>
            <person name="Obokata J."/>
            <person name="Shigenobu S."/>
        </authorList>
    </citation>
    <scope>NUCLEOTIDE SEQUENCE [LARGE SCALE GENOMIC DNA]</scope>
</reference>
<keyword evidence="3" id="KW-1185">Reference proteome</keyword>
<feature type="region of interest" description="Disordered" evidence="1">
    <location>
        <begin position="1"/>
        <end position="27"/>
    </location>
</feature>
<evidence type="ECO:0000256" key="1">
    <source>
        <dbReference type="SAM" id="MobiDB-lite"/>
    </source>
</evidence>
<evidence type="ECO:0000313" key="2">
    <source>
        <dbReference type="EMBL" id="GFR80809.1"/>
    </source>
</evidence>
<accession>A0AAV4G5S8</accession>
<evidence type="ECO:0000313" key="3">
    <source>
        <dbReference type="Proteomes" id="UP000762676"/>
    </source>
</evidence>
<gene>
    <name evidence="2" type="ORF">ElyMa_000589500</name>
</gene>
<name>A0AAV4G5S8_9GAST</name>